<proteinExistence type="predicted"/>
<dbReference type="InterPro" id="IPR036061">
    <property type="entry name" value="CheW-like_dom_sf"/>
</dbReference>
<keyword evidence="3" id="KW-1185">Reference proteome</keyword>
<dbReference type="CDD" id="cd00732">
    <property type="entry name" value="CheW"/>
    <property type="match status" value="1"/>
</dbReference>
<dbReference type="InterPro" id="IPR039315">
    <property type="entry name" value="CheW"/>
</dbReference>
<dbReference type="SUPFAM" id="SSF50341">
    <property type="entry name" value="CheW-like"/>
    <property type="match status" value="1"/>
</dbReference>
<name>A0AA41Z102_9HYPH</name>
<dbReference type="EMBL" id="JAMOIM010000043">
    <property type="protein sequence ID" value="MCW6512209.1"/>
    <property type="molecule type" value="Genomic_DNA"/>
</dbReference>
<accession>A0AA41Z102</accession>
<dbReference type="Proteomes" id="UP001165667">
    <property type="component" value="Unassembled WGS sequence"/>
</dbReference>
<dbReference type="AlphaFoldDB" id="A0AA41Z102"/>
<dbReference type="Pfam" id="PF01584">
    <property type="entry name" value="CheW"/>
    <property type="match status" value="1"/>
</dbReference>
<dbReference type="GO" id="GO:0006935">
    <property type="term" value="P:chemotaxis"/>
    <property type="evidence" value="ECO:0007669"/>
    <property type="project" value="InterPro"/>
</dbReference>
<evidence type="ECO:0000313" key="2">
    <source>
        <dbReference type="EMBL" id="MCW6512209.1"/>
    </source>
</evidence>
<feature type="domain" description="CheW-like" evidence="1">
    <location>
        <begin position="11"/>
        <end position="151"/>
    </location>
</feature>
<reference evidence="2" key="1">
    <citation type="submission" date="2022-05" db="EMBL/GenBank/DDBJ databases">
        <authorList>
            <person name="Pankratov T."/>
        </authorList>
    </citation>
    <scope>NUCLEOTIDE SEQUENCE</scope>
    <source>
        <strain evidence="2">BP6-180914</strain>
    </source>
</reference>
<dbReference type="PANTHER" id="PTHR22617:SF23">
    <property type="entry name" value="CHEMOTAXIS PROTEIN CHEW"/>
    <property type="match status" value="1"/>
</dbReference>
<dbReference type="PANTHER" id="PTHR22617">
    <property type="entry name" value="CHEMOTAXIS SENSOR HISTIDINE KINASE-RELATED"/>
    <property type="match status" value="1"/>
</dbReference>
<dbReference type="Gene3D" id="2.40.50.180">
    <property type="entry name" value="CheA-289, Domain 4"/>
    <property type="match status" value="1"/>
</dbReference>
<dbReference type="GO" id="GO:0007165">
    <property type="term" value="P:signal transduction"/>
    <property type="evidence" value="ECO:0007669"/>
    <property type="project" value="InterPro"/>
</dbReference>
<dbReference type="PROSITE" id="PS50851">
    <property type="entry name" value="CHEW"/>
    <property type="match status" value="1"/>
</dbReference>
<dbReference type="RefSeq" id="WP_282588585.1">
    <property type="nucleotide sequence ID" value="NZ_JAMOIM010000043.1"/>
</dbReference>
<protein>
    <submittedName>
        <fullName evidence="2">Chemotaxis protein CheW</fullName>
    </submittedName>
</protein>
<comment type="caution">
    <text evidence="2">The sequence shown here is derived from an EMBL/GenBank/DDBJ whole genome shotgun (WGS) entry which is preliminary data.</text>
</comment>
<evidence type="ECO:0000259" key="1">
    <source>
        <dbReference type="PROSITE" id="PS50851"/>
    </source>
</evidence>
<dbReference type="InterPro" id="IPR002545">
    <property type="entry name" value="CheW-lke_dom"/>
</dbReference>
<organism evidence="2 3">
    <name type="scientific">Lichenifustis flavocetrariae</name>
    <dbReference type="NCBI Taxonomy" id="2949735"/>
    <lineage>
        <taxon>Bacteria</taxon>
        <taxon>Pseudomonadati</taxon>
        <taxon>Pseudomonadota</taxon>
        <taxon>Alphaproteobacteria</taxon>
        <taxon>Hyphomicrobiales</taxon>
        <taxon>Lichenihabitantaceae</taxon>
        <taxon>Lichenifustis</taxon>
    </lineage>
</organism>
<evidence type="ECO:0000313" key="3">
    <source>
        <dbReference type="Proteomes" id="UP001165667"/>
    </source>
</evidence>
<dbReference type="GO" id="GO:0005829">
    <property type="term" value="C:cytosol"/>
    <property type="evidence" value="ECO:0007669"/>
    <property type="project" value="TreeGrafter"/>
</dbReference>
<dbReference type="SMART" id="SM00260">
    <property type="entry name" value="CheW"/>
    <property type="match status" value="1"/>
</dbReference>
<gene>
    <name evidence="2" type="ORF">M8523_30250</name>
</gene>
<sequence>MTSNASKETEHRELITFRFDAQEFCVDVMVVREIRVWTPATPVAHAPDFICGVINLRGSVLPIIDFGARLGLQLTTPSSRHAILVVEIGSQIVGLLVEGVSEILTVPPNLIQPLPDVALQSAKDFVSGIVAVEVRMISLIALEAILPPLAEAA</sequence>
<dbReference type="Gene3D" id="2.30.30.40">
    <property type="entry name" value="SH3 Domains"/>
    <property type="match status" value="1"/>
</dbReference>